<organism evidence="2 3">
    <name type="scientific">Methylobacterium radiodurans</name>
    <dbReference type="NCBI Taxonomy" id="2202828"/>
    <lineage>
        <taxon>Bacteria</taxon>
        <taxon>Pseudomonadati</taxon>
        <taxon>Pseudomonadota</taxon>
        <taxon>Alphaproteobacteria</taxon>
        <taxon>Hyphomicrobiales</taxon>
        <taxon>Methylobacteriaceae</taxon>
        <taxon>Methylobacterium</taxon>
    </lineage>
</organism>
<protein>
    <submittedName>
        <fullName evidence="2">Uncharacterized protein</fullName>
    </submittedName>
</protein>
<accession>A0A2U8VQR7</accession>
<dbReference type="OrthoDB" id="1522627at2"/>
<dbReference type="RefSeq" id="WP_109951087.1">
    <property type="nucleotide sequence ID" value="NZ_CP029551.1"/>
</dbReference>
<name>A0A2U8VQR7_9HYPH</name>
<keyword evidence="3" id="KW-1185">Reference proteome</keyword>
<dbReference type="AlphaFoldDB" id="A0A2U8VQR7"/>
<dbReference type="EMBL" id="CP029551">
    <property type="protein sequence ID" value="AWN35975.1"/>
    <property type="molecule type" value="Genomic_DNA"/>
</dbReference>
<evidence type="ECO:0000256" key="1">
    <source>
        <dbReference type="SAM" id="SignalP"/>
    </source>
</evidence>
<keyword evidence="1" id="KW-0732">Signal</keyword>
<gene>
    <name evidence="2" type="ORF">DK427_09720</name>
</gene>
<reference evidence="2 3" key="1">
    <citation type="submission" date="2018-05" db="EMBL/GenBank/DDBJ databases">
        <title>Complete Genome Sequence of Methylobacterium sp. 17Sr1-43.</title>
        <authorList>
            <person name="Srinivasan S."/>
        </authorList>
    </citation>
    <scope>NUCLEOTIDE SEQUENCE [LARGE SCALE GENOMIC DNA]</scope>
    <source>
        <strain evidence="2 3">17Sr1-43</strain>
    </source>
</reference>
<sequence>MRTILAGAFGALITAAPLTARAEAVPKLLQDWTALNGLCRGGSGDDPRTRAACDRRDAIDRRLAAAGWCHGRPGELGAQRIWRPCGEGGDQPAQVRAGTPQDAARRALLDAARGPAEARRGQPVRFVVHALNRDGPWAFLFARMQRPDGRPLGRAAADLASDDYAALLRQDGAGWRVVDFALGPTDIAWEGWDRRHGASASVFAVR</sequence>
<evidence type="ECO:0000313" key="2">
    <source>
        <dbReference type="EMBL" id="AWN35975.1"/>
    </source>
</evidence>
<evidence type="ECO:0000313" key="3">
    <source>
        <dbReference type="Proteomes" id="UP000246058"/>
    </source>
</evidence>
<feature type="signal peptide" evidence="1">
    <location>
        <begin position="1"/>
        <end position="22"/>
    </location>
</feature>
<proteinExistence type="predicted"/>
<dbReference type="Proteomes" id="UP000246058">
    <property type="component" value="Chromosome"/>
</dbReference>
<dbReference type="KEGG" id="meti:DK427_09720"/>
<feature type="chain" id="PRO_5015864966" evidence="1">
    <location>
        <begin position="23"/>
        <end position="206"/>
    </location>
</feature>